<name>A0ABT8APS6_9HYPH</name>
<reference evidence="2" key="1">
    <citation type="journal article" date="2019" name="Int. J. Syst. Evol. Microbiol.">
        <title>The Global Catalogue of Microorganisms (GCM) 10K type strain sequencing project: providing services to taxonomists for standard genome sequencing and annotation.</title>
        <authorList>
            <consortium name="The Broad Institute Genomics Platform"/>
            <consortium name="The Broad Institute Genome Sequencing Center for Infectious Disease"/>
            <person name="Wu L."/>
            <person name="Ma J."/>
        </authorList>
    </citation>
    <scope>NUCLEOTIDE SEQUENCE [LARGE SCALE GENOMIC DNA]</scope>
    <source>
        <strain evidence="2">CECT 7806</strain>
    </source>
</reference>
<dbReference type="Proteomes" id="UP001244297">
    <property type="component" value="Unassembled WGS sequence"/>
</dbReference>
<evidence type="ECO:0000313" key="1">
    <source>
        <dbReference type="EMBL" id="MDN3571804.1"/>
    </source>
</evidence>
<dbReference type="Pfam" id="PF23812">
    <property type="entry name" value="Phage_TAC_18"/>
    <property type="match status" value="1"/>
</dbReference>
<dbReference type="EMBL" id="JAUFPT010000046">
    <property type="protein sequence ID" value="MDN3571804.1"/>
    <property type="molecule type" value="Genomic_DNA"/>
</dbReference>
<organism evidence="1 2">
    <name type="scientific">Methylobacterium longum</name>
    <dbReference type="NCBI Taxonomy" id="767694"/>
    <lineage>
        <taxon>Bacteria</taxon>
        <taxon>Pseudomonadati</taxon>
        <taxon>Pseudomonadota</taxon>
        <taxon>Alphaproteobacteria</taxon>
        <taxon>Hyphomicrobiales</taxon>
        <taxon>Methylobacteriaceae</taxon>
        <taxon>Methylobacterium</taxon>
    </lineage>
</organism>
<protein>
    <submittedName>
        <fullName evidence="1">Uncharacterized protein</fullName>
    </submittedName>
</protein>
<gene>
    <name evidence="1" type="ORF">QWZ18_14360</name>
</gene>
<dbReference type="InterPro" id="IPR056919">
    <property type="entry name" value="Phage_TAC_18"/>
</dbReference>
<proteinExistence type="predicted"/>
<comment type="caution">
    <text evidence="1">The sequence shown here is derived from an EMBL/GenBank/DDBJ whole genome shotgun (WGS) entry which is preliminary data.</text>
</comment>
<accession>A0ABT8APS6</accession>
<dbReference type="RefSeq" id="WP_238291826.1">
    <property type="nucleotide sequence ID" value="NZ_BPQS01000046.1"/>
</dbReference>
<evidence type="ECO:0000313" key="2">
    <source>
        <dbReference type="Proteomes" id="UP001244297"/>
    </source>
</evidence>
<sequence>MPAGGEYLWRAFHRLSLRRSSNGFGANALSWPDIDAFVRLSGVALEPWEIEIIEHLDVLFLTQQAKEREQS</sequence>
<keyword evidence="2" id="KW-1185">Reference proteome</keyword>